<evidence type="ECO:0000256" key="1">
    <source>
        <dbReference type="SAM" id="MobiDB-lite"/>
    </source>
</evidence>
<feature type="compositionally biased region" description="Polar residues" evidence="1">
    <location>
        <begin position="120"/>
        <end position="131"/>
    </location>
</feature>
<reference evidence="2 3" key="1">
    <citation type="journal article" date="2015" name="Genome Biol. Evol.">
        <title>Phylogenomic analyses indicate that early fungi evolved digesting cell walls of algal ancestors of land plants.</title>
        <authorList>
            <person name="Chang Y."/>
            <person name="Wang S."/>
            <person name="Sekimoto S."/>
            <person name="Aerts A.L."/>
            <person name="Choi C."/>
            <person name="Clum A."/>
            <person name="LaButti K.M."/>
            <person name="Lindquist E.A."/>
            <person name="Yee Ngan C."/>
            <person name="Ohm R.A."/>
            <person name="Salamov A.A."/>
            <person name="Grigoriev I.V."/>
            <person name="Spatafora J.W."/>
            <person name="Berbee M.L."/>
        </authorList>
    </citation>
    <scope>NUCLEOTIDE SEQUENCE [LARGE SCALE GENOMIC DNA]</scope>
    <source>
        <strain evidence="2 3">JEL478</strain>
    </source>
</reference>
<gene>
    <name evidence="2" type="ORF">M427DRAFT_264056</name>
</gene>
<dbReference type="Proteomes" id="UP000070544">
    <property type="component" value="Unassembled WGS sequence"/>
</dbReference>
<sequence length="141" mass="15556">MPITFLQTIATSTNTQNFEQGPMLSGQLESSRNASYKEDNEASASAYTTSQPPEGLTQSQPLRDPTRDIKDFHPEKDLAKQLNNQAAPAATTINSVGVHVDEDQMRRSSSSVQKRPRSPVEQNTTQKSISQTEDRSPKKHG</sequence>
<dbReference type="AlphaFoldDB" id="A0A139AK31"/>
<feature type="compositionally biased region" description="Polar residues" evidence="1">
    <location>
        <begin position="81"/>
        <end position="95"/>
    </location>
</feature>
<accession>A0A139AK31</accession>
<name>A0A139AK31_GONPJ</name>
<evidence type="ECO:0000313" key="3">
    <source>
        <dbReference type="Proteomes" id="UP000070544"/>
    </source>
</evidence>
<proteinExistence type="predicted"/>
<feature type="compositionally biased region" description="Basic and acidic residues" evidence="1">
    <location>
        <begin position="132"/>
        <end position="141"/>
    </location>
</feature>
<feature type="region of interest" description="Disordered" evidence="1">
    <location>
        <begin position="14"/>
        <end position="141"/>
    </location>
</feature>
<organism evidence="2 3">
    <name type="scientific">Gonapodya prolifera (strain JEL478)</name>
    <name type="common">Monoblepharis prolifera</name>
    <dbReference type="NCBI Taxonomy" id="1344416"/>
    <lineage>
        <taxon>Eukaryota</taxon>
        <taxon>Fungi</taxon>
        <taxon>Fungi incertae sedis</taxon>
        <taxon>Chytridiomycota</taxon>
        <taxon>Chytridiomycota incertae sedis</taxon>
        <taxon>Monoblepharidomycetes</taxon>
        <taxon>Monoblepharidales</taxon>
        <taxon>Gonapodyaceae</taxon>
        <taxon>Gonapodya</taxon>
    </lineage>
</organism>
<evidence type="ECO:0000313" key="2">
    <source>
        <dbReference type="EMBL" id="KXS17130.1"/>
    </source>
</evidence>
<keyword evidence="3" id="KW-1185">Reference proteome</keyword>
<feature type="compositionally biased region" description="Polar residues" evidence="1">
    <location>
        <begin position="42"/>
        <end position="61"/>
    </location>
</feature>
<protein>
    <submittedName>
        <fullName evidence="2">Uncharacterized protein</fullName>
    </submittedName>
</protein>
<feature type="compositionally biased region" description="Basic and acidic residues" evidence="1">
    <location>
        <begin position="64"/>
        <end position="79"/>
    </location>
</feature>
<dbReference type="EMBL" id="KQ965748">
    <property type="protein sequence ID" value="KXS17130.1"/>
    <property type="molecule type" value="Genomic_DNA"/>
</dbReference>